<dbReference type="Pfam" id="PF13632">
    <property type="entry name" value="Glyco_trans_2_3"/>
    <property type="match status" value="1"/>
</dbReference>
<feature type="transmembrane region" description="Helical" evidence="1">
    <location>
        <begin position="543"/>
        <end position="566"/>
    </location>
</feature>
<keyword evidence="1" id="KW-1133">Transmembrane helix</keyword>
<accession>A0A1Y2HU33</accession>
<proteinExistence type="predicted"/>
<keyword evidence="4" id="KW-1185">Reference proteome</keyword>
<protein>
    <recommendedName>
        <fullName evidence="2">Glycosyltransferase 2-like domain-containing protein</fullName>
    </recommendedName>
</protein>
<dbReference type="OrthoDB" id="5819478at2759"/>
<name>A0A1Y2HU33_9FUNG</name>
<feature type="domain" description="Glycosyltransferase 2-like" evidence="2">
    <location>
        <begin position="275"/>
        <end position="505"/>
    </location>
</feature>
<sequence>MTLLPMSPSASTSGSDATIDLTALPLPGSMHSSSSASNLASVLAPWRHLANGRARLWFRQTARWLGLNPSNIAHMAKAYIQPLPAEDVEELKKMFVPLSSLLSLVMLFVGPLVVPGFYAPMCCAFFSLIVFVNYSHLVRYLIVFQKLRSKALDWAANPNPKVPFKHLHAIVIPNYQEPITLLRATLTQLAQHRSARSHYMIVLAMEAAEGSEGESKAVQLSSDFKGAFHSILTTVHPVNLPGECRGKGANVAWAVKKLDAHVQQLPTVQAHQVILTVVDADAGLSELYFNELEREMVENPSHGAVPLVDPQFRVFCPPIFFARNPHQVPALVRATDVAWSVAFMQNLGSPRNLHFPCSSYSVTLPLAQHVGGWDTSADAIGEDMHMFLKCFYHTHGLAKATPIFVPVNLANVQASTYLGSMGAKFTQVRRHLAGSADSLYAMRHALWPASMSLPPPVPTRAYPAGYNVIPHTNGTSTKSDDVESASTPLGTINYAAYTFDRILCFFQVLEAHMVPATSWLTMLAIPMTALLNPTLSQSWTFSTYLAVLSVIMLVPYAAMALMYEYTHRLLTESNLLGNRDAARRTRSWWYLFDYALLPVCAILYVAMPATSHCNNAVRILVLRKHAKEFQYVVAEKGQAAEETPEVPAAHTIPAPSSIALLPPHLLASAPGTAATSPALSEVDSGIDRNEKMSVDDEDEDVELAGVSVAPTSAPATPLMPLPATPSSILTGTHLHRLATTSSAVAAMAMPRLQLPPSVSPSIALTPPSPHPTTSHMLQSVAAESWAAARSASAKKGHAKHLSTDSGFYEPSVASVGDAERQAAISRWVASNAHQLQHQQVQDL</sequence>
<dbReference type="InterPro" id="IPR029044">
    <property type="entry name" value="Nucleotide-diphossugar_trans"/>
</dbReference>
<dbReference type="Proteomes" id="UP000193411">
    <property type="component" value="Unassembled WGS sequence"/>
</dbReference>
<dbReference type="STRING" id="765915.A0A1Y2HU33"/>
<keyword evidence="1" id="KW-0472">Membrane</keyword>
<feature type="transmembrane region" description="Helical" evidence="1">
    <location>
        <begin position="124"/>
        <end position="142"/>
    </location>
</feature>
<comment type="caution">
    <text evidence="3">The sequence shown here is derived from an EMBL/GenBank/DDBJ whole genome shotgun (WGS) entry which is preliminary data.</text>
</comment>
<dbReference type="PANTHER" id="PTHR36851:SF1">
    <property type="entry name" value="GLYCO_TRANS_2-LIKE DOMAIN-CONTAINING PROTEIN"/>
    <property type="match status" value="1"/>
</dbReference>
<evidence type="ECO:0000313" key="4">
    <source>
        <dbReference type="Proteomes" id="UP000193411"/>
    </source>
</evidence>
<organism evidence="3 4">
    <name type="scientific">Catenaria anguillulae PL171</name>
    <dbReference type="NCBI Taxonomy" id="765915"/>
    <lineage>
        <taxon>Eukaryota</taxon>
        <taxon>Fungi</taxon>
        <taxon>Fungi incertae sedis</taxon>
        <taxon>Blastocladiomycota</taxon>
        <taxon>Blastocladiomycetes</taxon>
        <taxon>Blastocladiales</taxon>
        <taxon>Catenariaceae</taxon>
        <taxon>Catenaria</taxon>
    </lineage>
</organism>
<dbReference type="SUPFAM" id="SSF53448">
    <property type="entry name" value="Nucleotide-diphospho-sugar transferases"/>
    <property type="match status" value="1"/>
</dbReference>
<gene>
    <name evidence="3" type="ORF">BCR44DRAFT_49111</name>
</gene>
<dbReference type="EMBL" id="MCFL01000012">
    <property type="protein sequence ID" value="ORZ37474.1"/>
    <property type="molecule type" value="Genomic_DNA"/>
</dbReference>
<dbReference type="AlphaFoldDB" id="A0A1Y2HU33"/>
<evidence type="ECO:0000256" key="1">
    <source>
        <dbReference type="SAM" id="Phobius"/>
    </source>
</evidence>
<evidence type="ECO:0000259" key="2">
    <source>
        <dbReference type="Pfam" id="PF13632"/>
    </source>
</evidence>
<dbReference type="PANTHER" id="PTHR36851">
    <property type="entry name" value="UNNAMED PRODUCT"/>
    <property type="match status" value="1"/>
</dbReference>
<keyword evidence="1" id="KW-0812">Transmembrane</keyword>
<reference evidence="3 4" key="1">
    <citation type="submission" date="2016-07" db="EMBL/GenBank/DDBJ databases">
        <title>Pervasive Adenine N6-methylation of Active Genes in Fungi.</title>
        <authorList>
            <consortium name="DOE Joint Genome Institute"/>
            <person name="Mondo S.J."/>
            <person name="Dannebaum R.O."/>
            <person name="Kuo R.C."/>
            <person name="Labutti K."/>
            <person name="Haridas S."/>
            <person name="Kuo A."/>
            <person name="Salamov A."/>
            <person name="Ahrendt S.R."/>
            <person name="Lipzen A."/>
            <person name="Sullivan W."/>
            <person name="Andreopoulos W.B."/>
            <person name="Clum A."/>
            <person name="Lindquist E."/>
            <person name="Daum C."/>
            <person name="Ramamoorthy G.K."/>
            <person name="Gryganskyi A."/>
            <person name="Culley D."/>
            <person name="Magnuson J.K."/>
            <person name="James T.Y."/>
            <person name="O'Malley M.A."/>
            <person name="Stajich J.E."/>
            <person name="Spatafora J.W."/>
            <person name="Visel A."/>
            <person name="Grigoriev I.V."/>
        </authorList>
    </citation>
    <scope>NUCLEOTIDE SEQUENCE [LARGE SCALE GENOMIC DNA]</scope>
    <source>
        <strain evidence="3 4">PL171</strain>
    </source>
</reference>
<dbReference type="InterPro" id="IPR001173">
    <property type="entry name" value="Glyco_trans_2-like"/>
</dbReference>
<evidence type="ECO:0000313" key="3">
    <source>
        <dbReference type="EMBL" id="ORZ37474.1"/>
    </source>
</evidence>
<feature type="transmembrane region" description="Helical" evidence="1">
    <location>
        <begin position="587"/>
        <end position="607"/>
    </location>
</feature>
<feature type="transmembrane region" description="Helical" evidence="1">
    <location>
        <begin position="511"/>
        <end position="531"/>
    </location>
</feature>